<dbReference type="EMBL" id="VLLF01000001">
    <property type="protein sequence ID" value="TWI92576.1"/>
    <property type="molecule type" value="Genomic_DNA"/>
</dbReference>
<dbReference type="PRINTS" id="PR00111">
    <property type="entry name" value="ABHYDROLASE"/>
</dbReference>
<dbReference type="Gene3D" id="3.40.50.1820">
    <property type="entry name" value="alpha/beta hydrolase"/>
    <property type="match status" value="1"/>
</dbReference>
<evidence type="ECO:0000313" key="3">
    <source>
        <dbReference type="EMBL" id="TWI92576.1"/>
    </source>
</evidence>
<organism evidence="3 4">
    <name type="scientific">Roseibium hamelinense</name>
    <dbReference type="NCBI Taxonomy" id="150831"/>
    <lineage>
        <taxon>Bacteria</taxon>
        <taxon>Pseudomonadati</taxon>
        <taxon>Pseudomonadota</taxon>
        <taxon>Alphaproteobacteria</taxon>
        <taxon>Hyphomicrobiales</taxon>
        <taxon>Stappiaceae</taxon>
        <taxon>Roseibium</taxon>
    </lineage>
</organism>
<feature type="domain" description="AB hydrolase-1" evidence="2">
    <location>
        <begin position="49"/>
        <end position="291"/>
    </location>
</feature>
<dbReference type="InterPro" id="IPR050266">
    <property type="entry name" value="AB_hydrolase_sf"/>
</dbReference>
<keyword evidence="4" id="KW-1185">Reference proteome</keyword>
<gene>
    <name evidence="3" type="ORF">JM93_00118</name>
</gene>
<sequence>MEVALDKAEHRASGPANTSSRFSWKSRDGLTLSGCIWEPAAGTTAPKVPVLCLPGLSRNTRDFNRVADFLQKQGHRVIALDYRGRGQSDWDADWQNYALTVEDGDIDDAIAKLGLDRFAVLGTSRGGLHAMMMAQRYEKRRLAAVILNDIGPHIEMRGVHRLAATIGRNMTFADKHAHAALMKHNMEHQFPRLCEQDWLDWVDQLASGSDGKWKLDYDPALGHTLATLDEGAPWPDLWPLYKGLEGIPVLIIHGQTSDLLTAESCQKMLDELPGAKLHVVPDEGHAPLLWDRPTQSAISNFIETAEAKNQQAATGES</sequence>
<evidence type="ECO:0000256" key="1">
    <source>
        <dbReference type="SAM" id="MobiDB-lite"/>
    </source>
</evidence>
<accession>A0A562TI73</accession>
<dbReference type="InterPro" id="IPR000073">
    <property type="entry name" value="AB_hydrolase_1"/>
</dbReference>
<proteinExistence type="predicted"/>
<dbReference type="PANTHER" id="PTHR43798">
    <property type="entry name" value="MONOACYLGLYCEROL LIPASE"/>
    <property type="match status" value="1"/>
</dbReference>
<dbReference type="GO" id="GO:0016020">
    <property type="term" value="C:membrane"/>
    <property type="evidence" value="ECO:0007669"/>
    <property type="project" value="TreeGrafter"/>
</dbReference>
<dbReference type="RefSeq" id="WP_145340114.1">
    <property type="nucleotide sequence ID" value="NZ_SMLY01000053.1"/>
</dbReference>
<dbReference type="SUPFAM" id="SSF53474">
    <property type="entry name" value="alpha/beta-Hydrolases"/>
    <property type="match status" value="1"/>
</dbReference>
<name>A0A562TI73_9HYPH</name>
<evidence type="ECO:0000313" key="4">
    <source>
        <dbReference type="Proteomes" id="UP000320593"/>
    </source>
</evidence>
<dbReference type="Pfam" id="PF00561">
    <property type="entry name" value="Abhydrolase_1"/>
    <property type="match status" value="1"/>
</dbReference>
<dbReference type="OrthoDB" id="9791366at2"/>
<evidence type="ECO:0000259" key="2">
    <source>
        <dbReference type="Pfam" id="PF00561"/>
    </source>
</evidence>
<dbReference type="PANTHER" id="PTHR43798:SF33">
    <property type="entry name" value="HYDROLASE, PUTATIVE (AFU_ORTHOLOGUE AFUA_2G14860)-RELATED"/>
    <property type="match status" value="1"/>
</dbReference>
<reference evidence="3 4" key="1">
    <citation type="submission" date="2019-07" db="EMBL/GenBank/DDBJ databases">
        <title>Genomic Encyclopedia of Archaeal and Bacterial Type Strains, Phase II (KMG-II): from individual species to whole genera.</title>
        <authorList>
            <person name="Goeker M."/>
        </authorList>
    </citation>
    <scope>NUCLEOTIDE SEQUENCE [LARGE SCALE GENOMIC DNA]</scope>
    <source>
        <strain evidence="3 4">ATCC BAA-252</strain>
    </source>
</reference>
<feature type="compositionally biased region" description="Basic and acidic residues" evidence="1">
    <location>
        <begin position="1"/>
        <end position="12"/>
    </location>
</feature>
<feature type="region of interest" description="Disordered" evidence="1">
    <location>
        <begin position="1"/>
        <end position="24"/>
    </location>
</feature>
<dbReference type="InterPro" id="IPR029058">
    <property type="entry name" value="AB_hydrolase_fold"/>
</dbReference>
<dbReference type="AlphaFoldDB" id="A0A562TI73"/>
<dbReference type="Proteomes" id="UP000320593">
    <property type="component" value="Unassembled WGS sequence"/>
</dbReference>
<comment type="caution">
    <text evidence="3">The sequence shown here is derived from an EMBL/GenBank/DDBJ whole genome shotgun (WGS) entry which is preliminary data.</text>
</comment>
<protein>
    <submittedName>
        <fullName evidence="3">Pimeloyl-ACP methyl ester carboxylesterase</fullName>
    </submittedName>
</protein>